<dbReference type="SUPFAM" id="SSF47413">
    <property type="entry name" value="lambda repressor-like DNA-binding domains"/>
    <property type="match status" value="1"/>
</dbReference>
<organism evidence="1 2">
    <name type="scientific">Methylovirgula ligni</name>
    <dbReference type="NCBI Taxonomy" id="569860"/>
    <lineage>
        <taxon>Bacteria</taxon>
        <taxon>Pseudomonadati</taxon>
        <taxon>Pseudomonadota</taxon>
        <taxon>Alphaproteobacteria</taxon>
        <taxon>Hyphomicrobiales</taxon>
        <taxon>Beijerinckiaceae</taxon>
        <taxon>Methylovirgula</taxon>
    </lineage>
</organism>
<dbReference type="OrthoDB" id="9798416at2"/>
<dbReference type="PANTHER" id="PTHR40275:SF1">
    <property type="entry name" value="SSL7038 PROTEIN"/>
    <property type="match status" value="1"/>
</dbReference>
<dbReference type="AlphaFoldDB" id="A0A3D9YV20"/>
<accession>A0A3D9YV20</accession>
<dbReference type="GO" id="GO:0003677">
    <property type="term" value="F:DNA binding"/>
    <property type="evidence" value="ECO:0007669"/>
    <property type="project" value="InterPro"/>
</dbReference>
<name>A0A3D9YV20_9HYPH</name>
<reference evidence="1 2" key="1">
    <citation type="submission" date="2018-08" db="EMBL/GenBank/DDBJ databases">
        <title>Genomic Encyclopedia of Type Strains, Phase IV (KMG-IV): sequencing the most valuable type-strain genomes for metagenomic binning, comparative biology and taxonomic classification.</title>
        <authorList>
            <person name="Goeker M."/>
        </authorList>
    </citation>
    <scope>NUCLEOTIDE SEQUENCE [LARGE SCALE GENOMIC DNA]</scope>
    <source>
        <strain evidence="1 2">BW863</strain>
    </source>
</reference>
<dbReference type="NCBIfam" id="TIGR02684">
    <property type="entry name" value="dnstrm_HI1420"/>
    <property type="match status" value="1"/>
</dbReference>
<dbReference type="Proteomes" id="UP000256900">
    <property type="component" value="Unassembled WGS sequence"/>
</dbReference>
<comment type="caution">
    <text evidence="1">The sequence shown here is derived from an EMBL/GenBank/DDBJ whole genome shotgun (WGS) entry which is preliminary data.</text>
</comment>
<dbReference type="RefSeq" id="WP_115836998.1">
    <property type="nucleotide sequence ID" value="NZ_CP025086.1"/>
</dbReference>
<dbReference type="Pfam" id="PF21716">
    <property type="entry name" value="dnstrm_HI1420"/>
    <property type="match status" value="1"/>
</dbReference>
<dbReference type="InterPro" id="IPR014057">
    <property type="entry name" value="HI1420"/>
</dbReference>
<dbReference type="InterPro" id="IPR010982">
    <property type="entry name" value="Lambda_DNA-bd_dom_sf"/>
</dbReference>
<protein>
    <submittedName>
        <fullName evidence="1">Putative addiction module antidote protein</fullName>
    </submittedName>
</protein>
<gene>
    <name evidence="1" type="ORF">DES32_2521</name>
</gene>
<keyword evidence="2" id="KW-1185">Reference proteome</keyword>
<dbReference type="EMBL" id="QUMO01000003">
    <property type="protein sequence ID" value="REF86467.1"/>
    <property type="molecule type" value="Genomic_DNA"/>
</dbReference>
<dbReference type="PANTHER" id="PTHR40275">
    <property type="entry name" value="SSL7038 PROTEIN"/>
    <property type="match status" value="1"/>
</dbReference>
<evidence type="ECO:0000313" key="1">
    <source>
        <dbReference type="EMBL" id="REF86467.1"/>
    </source>
</evidence>
<proteinExistence type="predicted"/>
<evidence type="ECO:0000313" key="2">
    <source>
        <dbReference type="Proteomes" id="UP000256900"/>
    </source>
</evidence>
<sequence>MSLKTRPWDASEHLDSSQAIAEYLEAAFEDGDPQVISAALGDVARARGMTELSRETGLSRESLYRALSPDGHPEFSTVVKVLNAFGVRLEAKPVGSEIEAA</sequence>